<dbReference type="InterPro" id="IPR023997">
    <property type="entry name" value="TonB-dep_OMP_SusC/RagA_CS"/>
</dbReference>
<evidence type="ECO:0000313" key="11">
    <source>
        <dbReference type="Proteomes" id="UP000634668"/>
    </source>
</evidence>
<dbReference type="FunFam" id="2.170.130.10:FF:000003">
    <property type="entry name" value="SusC/RagA family TonB-linked outer membrane protein"/>
    <property type="match status" value="1"/>
</dbReference>
<dbReference type="InterPro" id="IPR012910">
    <property type="entry name" value="Plug_dom"/>
</dbReference>
<reference evidence="10" key="1">
    <citation type="journal article" date="2014" name="Int. J. Syst. Evol. Microbiol.">
        <title>Complete genome sequence of Corynebacterium casei LMG S-19264T (=DSM 44701T), isolated from a smear-ripened cheese.</title>
        <authorList>
            <consortium name="US DOE Joint Genome Institute (JGI-PGF)"/>
            <person name="Walter F."/>
            <person name="Albersmeier A."/>
            <person name="Kalinowski J."/>
            <person name="Ruckert C."/>
        </authorList>
    </citation>
    <scope>NUCLEOTIDE SEQUENCE</scope>
    <source>
        <strain evidence="10">KCTC 12113</strain>
    </source>
</reference>
<evidence type="ECO:0000256" key="3">
    <source>
        <dbReference type="ARBA" id="ARBA00022452"/>
    </source>
</evidence>
<evidence type="ECO:0000256" key="6">
    <source>
        <dbReference type="ARBA" id="ARBA00023136"/>
    </source>
</evidence>
<dbReference type="PROSITE" id="PS52016">
    <property type="entry name" value="TONB_DEPENDENT_REC_3"/>
    <property type="match status" value="1"/>
</dbReference>
<evidence type="ECO:0000256" key="8">
    <source>
        <dbReference type="PROSITE-ProRule" id="PRU01360"/>
    </source>
</evidence>
<dbReference type="AlphaFoldDB" id="A0A918MR62"/>
<dbReference type="GO" id="GO:0009279">
    <property type="term" value="C:cell outer membrane"/>
    <property type="evidence" value="ECO:0007669"/>
    <property type="project" value="UniProtKB-SubCell"/>
</dbReference>
<dbReference type="RefSeq" id="WP_084418904.1">
    <property type="nucleotide sequence ID" value="NZ_BMWP01000035.1"/>
</dbReference>
<comment type="caution">
    <text evidence="10">The sequence shown here is derived from an EMBL/GenBank/DDBJ whole genome shotgun (WGS) entry which is preliminary data.</text>
</comment>
<proteinExistence type="inferred from homology"/>
<evidence type="ECO:0000259" key="9">
    <source>
        <dbReference type="Pfam" id="PF07715"/>
    </source>
</evidence>
<dbReference type="EMBL" id="BMWP01000035">
    <property type="protein sequence ID" value="GGW48304.1"/>
    <property type="molecule type" value="Genomic_DNA"/>
</dbReference>
<dbReference type="NCBIfam" id="TIGR04057">
    <property type="entry name" value="SusC_RagA_signa"/>
    <property type="match status" value="1"/>
</dbReference>
<dbReference type="GO" id="GO:0044718">
    <property type="term" value="P:siderophore transmembrane transport"/>
    <property type="evidence" value="ECO:0007669"/>
    <property type="project" value="TreeGrafter"/>
</dbReference>
<name>A0A918MR62_9FLAO</name>
<evidence type="ECO:0000256" key="2">
    <source>
        <dbReference type="ARBA" id="ARBA00022448"/>
    </source>
</evidence>
<dbReference type="GO" id="GO:0015344">
    <property type="term" value="F:siderophore uptake transmembrane transporter activity"/>
    <property type="evidence" value="ECO:0007669"/>
    <property type="project" value="TreeGrafter"/>
</dbReference>
<dbReference type="NCBIfam" id="TIGR04056">
    <property type="entry name" value="OMP_RagA_SusC"/>
    <property type="match status" value="1"/>
</dbReference>
<dbReference type="PANTHER" id="PTHR30069">
    <property type="entry name" value="TONB-DEPENDENT OUTER MEMBRANE RECEPTOR"/>
    <property type="match status" value="1"/>
</dbReference>
<keyword evidence="4 8" id="KW-0812">Transmembrane</keyword>
<organism evidence="10 11">
    <name type="scientific">Arenibacter certesii</name>
    <dbReference type="NCBI Taxonomy" id="228955"/>
    <lineage>
        <taxon>Bacteria</taxon>
        <taxon>Pseudomonadati</taxon>
        <taxon>Bacteroidota</taxon>
        <taxon>Flavobacteriia</taxon>
        <taxon>Flavobacteriales</taxon>
        <taxon>Flavobacteriaceae</taxon>
        <taxon>Arenibacter</taxon>
    </lineage>
</organism>
<keyword evidence="11" id="KW-1185">Reference proteome</keyword>
<keyword evidence="7 8" id="KW-0998">Cell outer membrane</keyword>
<dbReference type="InterPro" id="IPR036942">
    <property type="entry name" value="Beta-barrel_TonB_sf"/>
</dbReference>
<comment type="similarity">
    <text evidence="8">Belongs to the TonB-dependent receptor family.</text>
</comment>
<dbReference type="Gene3D" id="2.40.170.20">
    <property type="entry name" value="TonB-dependent receptor, beta-barrel domain"/>
    <property type="match status" value="1"/>
</dbReference>
<accession>A0A918MR62</accession>
<evidence type="ECO:0000256" key="5">
    <source>
        <dbReference type="ARBA" id="ARBA00022729"/>
    </source>
</evidence>
<dbReference type="InterPro" id="IPR023996">
    <property type="entry name" value="TonB-dep_OMP_SusC/RagA"/>
</dbReference>
<keyword evidence="3 8" id="KW-1134">Transmembrane beta strand</keyword>
<feature type="domain" description="TonB-dependent receptor plug" evidence="9">
    <location>
        <begin position="145"/>
        <end position="247"/>
    </location>
</feature>
<protein>
    <submittedName>
        <fullName evidence="10">SusC/RagA family TonB-linked outer membrane protein</fullName>
    </submittedName>
</protein>
<evidence type="ECO:0000256" key="4">
    <source>
        <dbReference type="ARBA" id="ARBA00022692"/>
    </source>
</evidence>
<reference evidence="10" key="2">
    <citation type="submission" date="2020-09" db="EMBL/GenBank/DDBJ databases">
        <authorList>
            <person name="Sun Q."/>
            <person name="Kim S."/>
        </authorList>
    </citation>
    <scope>NUCLEOTIDE SEQUENCE</scope>
    <source>
        <strain evidence="10">KCTC 12113</strain>
    </source>
</reference>
<comment type="subcellular location">
    <subcellularLocation>
        <location evidence="1 8">Cell outer membrane</location>
        <topology evidence="1 8">Multi-pass membrane protein</topology>
    </subcellularLocation>
</comment>
<dbReference type="PANTHER" id="PTHR30069:SF29">
    <property type="entry name" value="HEMOGLOBIN AND HEMOGLOBIN-HAPTOGLOBIN-BINDING PROTEIN 1-RELATED"/>
    <property type="match status" value="1"/>
</dbReference>
<dbReference type="InterPro" id="IPR037066">
    <property type="entry name" value="Plug_dom_sf"/>
</dbReference>
<dbReference type="Pfam" id="PF13715">
    <property type="entry name" value="CarbopepD_reg_2"/>
    <property type="match status" value="1"/>
</dbReference>
<dbReference type="SUPFAM" id="SSF56935">
    <property type="entry name" value="Porins"/>
    <property type="match status" value="1"/>
</dbReference>
<dbReference type="SUPFAM" id="SSF49464">
    <property type="entry name" value="Carboxypeptidase regulatory domain-like"/>
    <property type="match status" value="1"/>
</dbReference>
<evidence type="ECO:0000256" key="1">
    <source>
        <dbReference type="ARBA" id="ARBA00004571"/>
    </source>
</evidence>
<keyword evidence="6 8" id="KW-0472">Membrane</keyword>
<dbReference type="Proteomes" id="UP000634668">
    <property type="component" value="Unassembled WGS sequence"/>
</dbReference>
<dbReference type="Gene3D" id="2.60.40.1120">
    <property type="entry name" value="Carboxypeptidase-like, regulatory domain"/>
    <property type="match status" value="1"/>
</dbReference>
<dbReference type="InterPro" id="IPR039426">
    <property type="entry name" value="TonB-dep_rcpt-like"/>
</dbReference>
<evidence type="ECO:0000256" key="7">
    <source>
        <dbReference type="ARBA" id="ARBA00023237"/>
    </source>
</evidence>
<evidence type="ECO:0000313" key="10">
    <source>
        <dbReference type="EMBL" id="GGW48304.1"/>
    </source>
</evidence>
<gene>
    <name evidence="10" type="ORF">GCM10007383_35500</name>
</gene>
<dbReference type="Pfam" id="PF07715">
    <property type="entry name" value="Plug"/>
    <property type="match status" value="1"/>
</dbReference>
<keyword evidence="2 8" id="KW-0813">Transport</keyword>
<dbReference type="InterPro" id="IPR008969">
    <property type="entry name" value="CarboxyPept-like_regulatory"/>
</dbReference>
<dbReference type="Gene3D" id="2.170.130.10">
    <property type="entry name" value="TonB-dependent receptor, plug domain"/>
    <property type="match status" value="1"/>
</dbReference>
<sequence>MKINTLVAQKIYEVLISRMKLRITITLLLLILFQAQAETNYNKVLNTDNLKVQELEISGKVTDENGAPIPGVNILIEGTLKGTQTDFDGKYSLNVLKGNILVFTYLGMKTISLTVGDSNTIDVVLLEDTAALDEVVVVGYGSLNKRDVTGSIASINSEDLTVVPTHSIGESLAGRLPGLVVKQSSGAPGLNPTINIRGFNTAGESALIIVDGVEREFNNLDPNEIESISILKDASAAIYGARAASGVILVTTKRGKIGKPVITYNSSLSYQTPTGYAQTIDAKTMLETPLITTQPQISDARREGILNGTIPSTNFQKALIREWAPMHQHNLNVRGGSEKALYFVSMGYLDQGSAFKTGDYGYDRLNVRSNLDLTISDNLSIGFDLGWRRESDEQSPRGGWGTAYNIMQLGHPAYPIRNRDDSMSTNSFGAHNSESVTSEDIHGVFKTTTDVVDTNFSFKYKIPKIVGLTAEGSVSALITNRFDKDFEKKFTLYKDDGTNITEWATWNPTGPDLTEETRRSKRVTTQLSLRYKGDFDDHHVSGLALWETINDEFNFSSAFRDGLISAEIPYMFTGSAANQQTNGWATEDGRASYAGRGSYNYKGKYYLEGSFRFDAVPRFPTETRWGFFPGASIAWRISEESFFNESPTISNMKLRLSVANLGNDNTNGEYEYLSGFAIRSNTQQWYYSGNNLQPSIRTLGVPNTSITWQEATTYNAGLDVSFFNNTISTELDVFYRKRTGLLAAANSQIPGTTGASLPLTNINSRDNRGFESVATYIGNISNLNFSVSGNLTWNREKYLHFEEAEYTSEDDIRIRKLSGNWVNRTMGYVFNGFFDSQEEIDNDPVSYSYNPIPGDIRYVDINGDNVLNSNDRTVVGKGTKPEWMYGLNLKADYKGFDFTMFWQGAAGFVQNMDNWERIVNPSGNRTPYVYVHDNTWTETNKENARFPLRWNDWNNTTTDEYLVDSRYIRLKNLAIGYTIPKSLLQNMGIESLRLYASATNLLTIDSLGVFGEFDPENSGFGGYPQNKVVTVGLNLSF</sequence>
<keyword evidence="5" id="KW-0732">Signal</keyword>